<dbReference type="GO" id="GO:0016020">
    <property type="term" value="C:membrane"/>
    <property type="evidence" value="ECO:0007669"/>
    <property type="project" value="UniProtKB-SubCell"/>
</dbReference>
<keyword evidence="4" id="KW-0309">Germination</keyword>
<comment type="similarity">
    <text evidence="2">Belongs to the amino acid-polyamine-organocation (APC) superfamily. Spore germination protein (SGP) (TC 2.A.3.9) family.</text>
</comment>
<evidence type="ECO:0000313" key="10">
    <source>
        <dbReference type="Proteomes" id="UP000249522"/>
    </source>
</evidence>
<dbReference type="AlphaFoldDB" id="A0A2W1L6G1"/>
<keyword evidence="3" id="KW-0813">Transport</keyword>
<feature type="transmembrane region" description="Helical" evidence="8">
    <location>
        <begin position="268"/>
        <end position="288"/>
    </location>
</feature>
<feature type="transmembrane region" description="Helical" evidence="8">
    <location>
        <begin position="116"/>
        <end position="132"/>
    </location>
</feature>
<evidence type="ECO:0000256" key="8">
    <source>
        <dbReference type="SAM" id="Phobius"/>
    </source>
</evidence>
<sequence length="357" mass="41020">MEERLSKHQVLLIGILYSYTSTNISVQAQSAYYVKQHIWLAQIIPAVLILLVLWLLSYIMKKYPDHNLFQIFKIRFPRLGRLLIVCYILFFFYVMFRDVRMTSDFVNAALLPRTPLILIGSLMVLTVVLIARDGIVPLARMTELFGFSMLAIVFLLPLLFVGDLQWDNLLPLTDVNLGDLFTGTWYLISYTGEIIGIFFLATHRSFRFRTAALALGIALYQLLNIAFLTLLVLGAPIMGRIVYPSFELVRHIHLTDFLDRMDLPMVGIYMPSLIIKIGYSLVIVCMGLKELSPNISGRMMTAPVGFLAFSFSFWFYESLMQMLNFNRTWTTIALLFEVLIPLLVFPFFIPKHKLGAR</sequence>
<dbReference type="PANTHER" id="PTHR34975">
    <property type="entry name" value="SPORE GERMINATION PROTEIN A2"/>
    <property type="match status" value="1"/>
</dbReference>
<evidence type="ECO:0000256" key="4">
    <source>
        <dbReference type="ARBA" id="ARBA00022544"/>
    </source>
</evidence>
<proteinExistence type="inferred from homology"/>
<dbReference type="OrthoDB" id="2829675at2"/>
<feature type="transmembrane region" description="Helical" evidence="8">
    <location>
        <begin position="213"/>
        <end position="238"/>
    </location>
</feature>
<dbReference type="NCBIfam" id="TIGR00912">
    <property type="entry name" value="2A0309"/>
    <property type="match status" value="1"/>
</dbReference>
<comment type="caution">
    <text evidence="9">The sequence shown here is derived from an EMBL/GenBank/DDBJ whole genome shotgun (WGS) entry which is preliminary data.</text>
</comment>
<evidence type="ECO:0000256" key="5">
    <source>
        <dbReference type="ARBA" id="ARBA00022692"/>
    </source>
</evidence>
<keyword evidence="5 8" id="KW-0812">Transmembrane</keyword>
<feature type="transmembrane region" description="Helical" evidence="8">
    <location>
        <begin position="328"/>
        <end position="349"/>
    </location>
</feature>
<dbReference type="InterPro" id="IPR004761">
    <property type="entry name" value="Spore_GerAB"/>
</dbReference>
<feature type="transmembrane region" description="Helical" evidence="8">
    <location>
        <begin position="144"/>
        <end position="162"/>
    </location>
</feature>
<evidence type="ECO:0000256" key="7">
    <source>
        <dbReference type="ARBA" id="ARBA00023136"/>
    </source>
</evidence>
<comment type="subcellular location">
    <subcellularLocation>
        <location evidence="1">Membrane</location>
        <topology evidence="1">Multi-pass membrane protein</topology>
    </subcellularLocation>
</comment>
<protein>
    <submittedName>
        <fullName evidence="9">Spore gernimation protein</fullName>
    </submittedName>
</protein>
<dbReference type="EMBL" id="QKRB01000043">
    <property type="protein sequence ID" value="PZD95768.1"/>
    <property type="molecule type" value="Genomic_DNA"/>
</dbReference>
<feature type="transmembrane region" description="Helical" evidence="8">
    <location>
        <begin position="79"/>
        <end position="96"/>
    </location>
</feature>
<reference evidence="9 10" key="1">
    <citation type="submission" date="2018-06" db="EMBL/GenBank/DDBJ databases">
        <title>Paenibacillus imtechensis sp. nov.</title>
        <authorList>
            <person name="Pinnaka A.K."/>
            <person name="Singh H."/>
            <person name="Kaur M."/>
        </authorList>
    </citation>
    <scope>NUCLEOTIDE SEQUENCE [LARGE SCALE GENOMIC DNA]</scope>
    <source>
        <strain evidence="9 10">SMB1</strain>
    </source>
</reference>
<gene>
    <name evidence="9" type="ORF">DNH61_09935</name>
</gene>
<keyword evidence="6 8" id="KW-1133">Transmembrane helix</keyword>
<evidence type="ECO:0000256" key="1">
    <source>
        <dbReference type="ARBA" id="ARBA00004141"/>
    </source>
</evidence>
<dbReference type="Pfam" id="PF03845">
    <property type="entry name" value="Spore_permease"/>
    <property type="match status" value="1"/>
</dbReference>
<evidence type="ECO:0000256" key="3">
    <source>
        <dbReference type="ARBA" id="ARBA00022448"/>
    </source>
</evidence>
<dbReference type="PANTHER" id="PTHR34975:SF2">
    <property type="entry name" value="SPORE GERMINATION PROTEIN A2"/>
    <property type="match status" value="1"/>
</dbReference>
<dbReference type="Proteomes" id="UP000249522">
    <property type="component" value="Unassembled WGS sequence"/>
</dbReference>
<organism evidence="9 10">
    <name type="scientific">Paenibacillus sambharensis</name>
    <dbReference type="NCBI Taxonomy" id="1803190"/>
    <lineage>
        <taxon>Bacteria</taxon>
        <taxon>Bacillati</taxon>
        <taxon>Bacillota</taxon>
        <taxon>Bacilli</taxon>
        <taxon>Bacillales</taxon>
        <taxon>Paenibacillaceae</taxon>
        <taxon>Paenibacillus</taxon>
    </lineage>
</organism>
<name>A0A2W1L6G1_9BACL</name>
<dbReference type="RefSeq" id="WP_111146514.1">
    <property type="nucleotide sequence ID" value="NZ_QKRB01000043.1"/>
</dbReference>
<keyword evidence="7 8" id="KW-0472">Membrane</keyword>
<evidence type="ECO:0000256" key="6">
    <source>
        <dbReference type="ARBA" id="ARBA00022989"/>
    </source>
</evidence>
<evidence type="ECO:0000313" key="9">
    <source>
        <dbReference type="EMBL" id="PZD95768.1"/>
    </source>
</evidence>
<feature type="transmembrane region" description="Helical" evidence="8">
    <location>
        <begin position="38"/>
        <end position="59"/>
    </location>
</feature>
<keyword evidence="10" id="KW-1185">Reference proteome</keyword>
<feature type="transmembrane region" description="Helical" evidence="8">
    <location>
        <begin position="300"/>
        <end position="316"/>
    </location>
</feature>
<feature type="transmembrane region" description="Helical" evidence="8">
    <location>
        <begin position="182"/>
        <end position="201"/>
    </location>
</feature>
<accession>A0A2W1L6G1</accession>
<dbReference type="GO" id="GO:0009847">
    <property type="term" value="P:spore germination"/>
    <property type="evidence" value="ECO:0007669"/>
    <property type="project" value="InterPro"/>
</dbReference>
<evidence type="ECO:0000256" key="2">
    <source>
        <dbReference type="ARBA" id="ARBA00007998"/>
    </source>
</evidence>